<reference evidence="2 3" key="1">
    <citation type="journal article" date="2021" name="Elife">
        <title>Chloroplast acquisition without the gene transfer in kleptoplastic sea slugs, Plakobranchus ocellatus.</title>
        <authorList>
            <person name="Maeda T."/>
            <person name="Takahashi S."/>
            <person name="Yoshida T."/>
            <person name="Shimamura S."/>
            <person name="Takaki Y."/>
            <person name="Nagai Y."/>
            <person name="Toyoda A."/>
            <person name="Suzuki Y."/>
            <person name="Arimoto A."/>
            <person name="Ishii H."/>
            <person name="Satoh N."/>
            <person name="Nishiyama T."/>
            <person name="Hasebe M."/>
            <person name="Maruyama T."/>
            <person name="Minagawa J."/>
            <person name="Obokata J."/>
            <person name="Shigenobu S."/>
        </authorList>
    </citation>
    <scope>NUCLEOTIDE SEQUENCE [LARGE SCALE GENOMIC DNA]</scope>
</reference>
<feature type="chain" id="PRO_5044022521" description="SUEL-type lectin domain-containing protein" evidence="1">
    <location>
        <begin position="20"/>
        <end position="122"/>
    </location>
</feature>
<feature type="signal peptide" evidence="1">
    <location>
        <begin position="1"/>
        <end position="19"/>
    </location>
</feature>
<keyword evidence="1" id="KW-0732">Signal</keyword>
<gene>
    <name evidence="2" type="ORF">ElyMa_004595300</name>
</gene>
<proteinExistence type="predicted"/>
<dbReference type="AlphaFoldDB" id="A0AAV4HWL2"/>
<dbReference type="Proteomes" id="UP000762676">
    <property type="component" value="Unassembled WGS sequence"/>
</dbReference>
<protein>
    <recommendedName>
        <fullName evidence="4">SUEL-type lectin domain-containing protein</fullName>
    </recommendedName>
</protein>
<evidence type="ECO:0000313" key="2">
    <source>
        <dbReference type="EMBL" id="GFS01975.1"/>
    </source>
</evidence>
<dbReference type="EMBL" id="BMAT01009223">
    <property type="protein sequence ID" value="GFS01975.1"/>
    <property type="molecule type" value="Genomic_DNA"/>
</dbReference>
<evidence type="ECO:0000256" key="1">
    <source>
        <dbReference type="SAM" id="SignalP"/>
    </source>
</evidence>
<comment type="caution">
    <text evidence="2">The sequence shown here is derived from an EMBL/GenBank/DDBJ whole genome shotgun (WGS) entry which is preliminary data.</text>
</comment>
<sequence length="122" mass="13254">MVTASLILALVVVASPALADFSYGDGCLFDGTIYQKGEMIQIPYCLGQMECLGDNALGDIEPATDCERKRDVADTVGCNFDGHEYGVGEKIIIQNCLAEYTCNGNNELINYKQLFGICPDEQ</sequence>
<evidence type="ECO:0000313" key="3">
    <source>
        <dbReference type="Proteomes" id="UP000762676"/>
    </source>
</evidence>
<evidence type="ECO:0008006" key="4">
    <source>
        <dbReference type="Google" id="ProtNLM"/>
    </source>
</evidence>
<organism evidence="2 3">
    <name type="scientific">Elysia marginata</name>
    <dbReference type="NCBI Taxonomy" id="1093978"/>
    <lineage>
        <taxon>Eukaryota</taxon>
        <taxon>Metazoa</taxon>
        <taxon>Spiralia</taxon>
        <taxon>Lophotrochozoa</taxon>
        <taxon>Mollusca</taxon>
        <taxon>Gastropoda</taxon>
        <taxon>Heterobranchia</taxon>
        <taxon>Euthyneura</taxon>
        <taxon>Panpulmonata</taxon>
        <taxon>Sacoglossa</taxon>
        <taxon>Placobranchoidea</taxon>
        <taxon>Plakobranchidae</taxon>
        <taxon>Elysia</taxon>
    </lineage>
</organism>
<name>A0AAV4HWL2_9GAST</name>
<accession>A0AAV4HWL2</accession>
<keyword evidence="3" id="KW-1185">Reference proteome</keyword>